<dbReference type="Gene3D" id="3.40.718.10">
    <property type="entry name" value="Isopropylmalate Dehydrogenase"/>
    <property type="match status" value="1"/>
</dbReference>
<evidence type="ECO:0000256" key="2">
    <source>
        <dbReference type="ARBA" id="ARBA00022723"/>
    </source>
</evidence>
<dbReference type="Proteomes" id="UP001597237">
    <property type="component" value="Unassembled WGS sequence"/>
</dbReference>
<keyword evidence="9" id="KW-1185">Reference proteome</keyword>
<sequence length="335" mass="34928">MKLGPLALTLGEPAGVGPEIIVKAWNQLRAGGPPFVVVGDFQSLAAASSAGSAILRRVISPEDAPRLFPDALPVLDIPLQAPVVAGRPSPAAAPQVVRWIETAVGLALSGAVSGLVTAPIAKAPLYAAGFKFPGHTEFLGELTAAANYDGARGPIMMLAVPGLRTTLVTIHEPISRVPALLTIERIVNAGLVTAQALRRDFGVAAPRLAVAGLNPHAGESGSLGREEIEIVGPAIRALKDLGVDASGPWPSDTLFPEETRRRYDAALCLYHDQALIPVKMLDFWGGVNVTLGLPIVRTSPDHGTAFDIAGRGVARPESLIAAIRLADEIARRRAG</sequence>
<evidence type="ECO:0000313" key="9">
    <source>
        <dbReference type="Proteomes" id="UP001597237"/>
    </source>
</evidence>
<keyword evidence="3 7" id="KW-0521">NADP</keyword>
<evidence type="ECO:0000256" key="4">
    <source>
        <dbReference type="ARBA" id="ARBA00023002"/>
    </source>
</evidence>
<dbReference type="PANTHER" id="PTHR30004">
    <property type="entry name" value="4-HYDROXYTHREONINE-4-PHOSPHATE DEHYDROGENASE"/>
    <property type="match status" value="1"/>
</dbReference>
<dbReference type="NCBIfam" id="TIGR00557">
    <property type="entry name" value="pdxA"/>
    <property type="match status" value="1"/>
</dbReference>
<keyword evidence="4 7" id="KW-0560">Oxidoreductase</keyword>
<keyword evidence="7" id="KW-0170">Cobalt</keyword>
<dbReference type="EMBL" id="JBHUEY010000006">
    <property type="protein sequence ID" value="MFD1785182.1"/>
    <property type="molecule type" value="Genomic_DNA"/>
</dbReference>
<dbReference type="EC" id="1.1.1.262" evidence="7"/>
<dbReference type="GO" id="GO:0050570">
    <property type="term" value="F:4-hydroxythreonine-4-phosphate dehydrogenase activity"/>
    <property type="evidence" value="ECO:0007669"/>
    <property type="project" value="UniProtKB-EC"/>
</dbReference>
<dbReference type="RefSeq" id="WP_377282135.1">
    <property type="nucleotide sequence ID" value="NZ_JBHRSI010000005.1"/>
</dbReference>
<comment type="subunit">
    <text evidence="7">Homodimer.</text>
</comment>
<comment type="function">
    <text evidence="7">Catalyzes the NAD(P)-dependent oxidation of 4-(phosphooxy)-L-threonine (HTP) into 2-amino-3-oxo-4-(phosphooxy)butyric acid which spontaneously decarboxylates to form 3-amino-2-oxopropyl phosphate (AHAP).</text>
</comment>
<accession>A0ABW4N5M0</accession>
<keyword evidence="7" id="KW-0862">Zinc</keyword>
<name>A0ABW4N5M0_9CAUL</name>
<feature type="binding site" evidence="7">
    <location>
        <position position="271"/>
    </location>
    <ligand>
        <name>a divalent metal cation</name>
        <dbReference type="ChEBI" id="CHEBI:60240"/>
        <note>ligand shared between dimeric partners</note>
    </ligand>
</feature>
<evidence type="ECO:0000256" key="7">
    <source>
        <dbReference type="HAMAP-Rule" id="MF_00536"/>
    </source>
</evidence>
<feature type="binding site" evidence="7">
    <location>
        <position position="288"/>
    </location>
    <ligand>
        <name>substrate</name>
    </ligand>
</feature>
<protein>
    <recommendedName>
        <fullName evidence="7">4-hydroxythreonine-4-phosphate dehydrogenase</fullName>
        <ecNumber evidence="7">1.1.1.262</ecNumber>
    </recommendedName>
    <alternativeName>
        <fullName evidence="7">4-(phosphohydroxy)-L-threonine dehydrogenase</fullName>
    </alternativeName>
</protein>
<comment type="subcellular location">
    <subcellularLocation>
        <location evidence="7">Cytoplasm</location>
    </subcellularLocation>
</comment>
<evidence type="ECO:0000256" key="6">
    <source>
        <dbReference type="ARBA" id="ARBA00023096"/>
    </source>
</evidence>
<comment type="similarity">
    <text evidence="7">Belongs to the PdxA family.</text>
</comment>
<dbReference type="Pfam" id="PF04166">
    <property type="entry name" value="PdxA"/>
    <property type="match status" value="1"/>
</dbReference>
<dbReference type="NCBIfam" id="NF003699">
    <property type="entry name" value="PRK05312.1"/>
    <property type="match status" value="1"/>
</dbReference>
<gene>
    <name evidence="7 8" type="primary">pdxA</name>
    <name evidence="8" type="ORF">ACFSC0_17410</name>
</gene>
<comment type="miscellaneous">
    <text evidence="7">The active site is located at the dimer interface.</text>
</comment>
<evidence type="ECO:0000256" key="3">
    <source>
        <dbReference type="ARBA" id="ARBA00022857"/>
    </source>
</evidence>
<proteinExistence type="inferred from homology"/>
<dbReference type="PANTHER" id="PTHR30004:SF6">
    <property type="entry name" value="D-THREONATE 4-PHOSPHATE DEHYDROGENASE"/>
    <property type="match status" value="1"/>
</dbReference>
<feature type="binding site" evidence="7">
    <location>
        <position position="171"/>
    </location>
    <ligand>
        <name>a divalent metal cation</name>
        <dbReference type="ChEBI" id="CHEBI:60240"/>
        <note>ligand shared between dimeric partners</note>
    </ligand>
</feature>
<evidence type="ECO:0000256" key="1">
    <source>
        <dbReference type="ARBA" id="ARBA00022490"/>
    </source>
</evidence>
<keyword evidence="2 7" id="KW-0479">Metal-binding</keyword>
<feature type="binding site" evidence="7">
    <location>
        <position position="279"/>
    </location>
    <ligand>
        <name>substrate</name>
    </ligand>
</feature>
<reference evidence="9" key="1">
    <citation type="journal article" date="2019" name="Int. J. Syst. Evol. Microbiol.">
        <title>The Global Catalogue of Microorganisms (GCM) 10K type strain sequencing project: providing services to taxonomists for standard genome sequencing and annotation.</title>
        <authorList>
            <consortium name="The Broad Institute Genomics Platform"/>
            <consortium name="The Broad Institute Genome Sequencing Center for Infectious Disease"/>
            <person name="Wu L."/>
            <person name="Ma J."/>
        </authorList>
    </citation>
    <scope>NUCLEOTIDE SEQUENCE [LARGE SCALE GENOMIC DNA]</scope>
    <source>
        <strain evidence="9">DFY28</strain>
    </source>
</reference>
<feature type="binding site" evidence="7">
    <location>
        <position position="297"/>
    </location>
    <ligand>
        <name>substrate</name>
    </ligand>
</feature>
<dbReference type="InterPro" id="IPR037510">
    <property type="entry name" value="PdxA"/>
</dbReference>
<feature type="binding site" evidence="7">
    <location>
        <position position="135"/>
    </location>
    <ligand>
        <name>substrate</name>
    </ligand>
</feature>
<keyword evidence="1 7" id="KW-0963">Cytoplasm</keyword>
<keyword evidence="5 7" id="KW-0520">NAD</keyword>
<keyword evidence="6 7" id="KW-0664">Pyridoxine biosynthesis</keyword>
<comment type="catalytic activity">
    <reaction evidence="7">
        <text>4-(phosphooxy)-L-threonine + NAD(+) = 3-amino-2-oxopropyl phosphate + CO2 + NADH</text>
        <dbReference type="Rhea" id="RHEA:32275"/>
        <dbReference type="ChEBI" id="CHEBI:16526"/>
        <dbReference type="ChEBI" id="CHEBI:57279"/>
        <dbReference type="ChEBI" id="CHEBI:57540"/>
        <dbReference type="ChEBI" id="CHEBI:57945"/>
        <dbReference type="ChEBI" id="CHEBI:58452"/>
        <dbReference type="EC" id="1.1.1.262"/>
    </reaction>
</comment>
<comment type="pathway">
    <text evidence="7">Cofactor biosynthesis; pyridoxine 5'-phosphate biosynthesis; pyridoxine 5'-phosphate from D-erythrose 4-phosphate: step 4/5.</text>
</comment>
<comment type="cofactor">
    <cofactor evidence="7">
        <name>Zn(2+)</name>
        <dbReference type="ChEBI" id="CHEBI:29105"/>
    </cofactor>
    <cofactor evidence="7">
        <name>Mg(2+)</name>
        <dbReference type="ChEBI" id="CHEBI:18420"/>
    </cofactor>
    <cofactor evidence="7">
        <name>Co(2+)</name>
        <dbReference type="ChEBI" id="CHEBI:48828"/>
    </cofactor>
    <text evidence="7">Binds 1 divalent metal cation per subunit. Can use ions such as Zn(2+), Mg(2+) or Co(2+).</text>
</comment>
<organism evidence="8 9">
    <name type="scientific">Phenylobacterium terrae</name>
    <dbReference type="NCBI Taxonomy" id="2665495"/>
    <lineage>
        <taxon>Bacteria</taxon>
        <taxon>Pseudomonadati</taxon>
        <taxon>Pseudomonadota</taxon>
        <taxon>Alphaproteobacteria</taxon>
        <taxon>Caulobacterales</taxon>
        <taxon>Caulobacteraceae</taxon>
        <taxon>Phenylobacterium</taxon>
    </lineage>
</organism>
<feature type="binding site" evidence="7">
    <location>
        <position position="136"/>
    </location>
    <ligand>
        <name>substrate</name>
    </ligand>
</feature>
<evidence type="ECO:0000313" key="8">
    <source>
        <dbReference type="EMBL" id="MFD1785182.1"/>
    </source>
</evidence>
<dbReference type="HAMAP" id="MF_00536">
    <property type="entry name" value="PdxA"/>
    <property type="match status" value="1"/>
</dbReference>
<dbReference type="InterPro" id="IPR005255">
    <property type="entry name" value="PdxA_fam"/>
</dbReference>
<feature type="binding site" evidence="7">
    <location>
        <position position="216"/>
    </location>
    <ligand>
        <name>a divalent metal cation</name>
        <dbReference type="ChEBI" id="CHEBI:60240"/>
        <note>ligand shared between dimeric partners</note>
    </ligand>
</feature>
<dbReference type="SUPFAM" id="SSF53659">
    <property type="entry name" value="Isocitrate/Isopropylmalate dehydrogenase-like"/>
    <property type="match status" value="1"/>
</dbReference>
<evidence type="ECO:0000256" key="5">
    <source>
        <dbReference type="ARBA" id="ARBA00023027"/>
    </source>
</evidence>
<comment type="caution">
    <text evidence="8">The sequence shown here is derived from an EMBL/GenBank/DDBJ whole genome shotgun (WGS) entry which is preliminary data.</text>
</comment>
<keyword evidence="7" id="KW-0460">Magnesium</keyword>